<sequence>MTAECMVVLEHVPTADVPLRIHGFNIFNVSTLLLTADFSYIIVPHDGHPSCSVRSDGLGILLCQFSSRSCSRSGQESEECSVRDGV</sequence>
<comment type="caution">
    <text evidence="1">The sequence shown here is derived from an EMBL/GenBank/DDBJ whole genome shotgun (WGS) entry which is preliminary data.</text>
</comment>
<evidence type="ECO:0000313" key="1">
    <source>
        <dbReference type="EMBL" id="GIZ00376.1"/>
    </source>
</evidence>
<reference evidence="1 2" key="1">
    <citation type="submission" date="2021-06" db="EMBL/GenBank/DDBJ databases">
        <title>Caerostris extrusa draft genome.</title>
        <authorList>
            <person name="Kono N."/>
            <person name="Arakawa K."/>
        </authorList>
    </citation>
    <scope>NUCLEOTIDE SEQUENCE [LARGE SCALE GENOMIC DNA]</scope>
</reference>
<proteinExistence type="predicted"/>
<protein>
    <submittedName>
        <fullName evidence="1">Uncharacterized protein</fullName>
    </submittedName>
</protein>
<gene>
    <name evidence="1" type="ORF">CEXT_595901</name>
</gene>
<organism evidence="1 2">
    <name type="scientific">Caerostris extrusa</name>
    <name type="common">Bark spider</name>
    <name type="synonym">Caerostris bankana</name>
    <dbReference type="NCBI Taxonomy" id="172846"/>
    <lineage>
        <taxon>Eukaryota</taxon>
        <taxon>Metazoa</taxon>
        <taxon>Ecdysozoa</taxon>
        <taxon>Arthropoda</taxon>
        <taxon>Chelicerata</taxon>
        <taxon>Arachnida</taxon>
        <taxon>Araneae</taxon>
        <taxon>Araneomorphae</taxon>
        <taxon>Entelegynae</taxon>
        <taxon>Araneoidea</taxon>
        <taxon>Araneidae</taxon>
        <taxon>Caerostris</taxon>
    </lineage>
</organism>
<keyword evidence="2" id="KW-1185">Reference proteome</keyword>
<dbReference type="AlphaFoldDB" id="A0AAV4XYX7"/>
<dbReference type="EMBL" id="BPLR01001146">
    <property type="protein sequence ID" value="GIZ00376.1"/>
    <property type="molecule type" value="Genomic_DNA"/>
</dbReference>
<dbReference type="Proteomes" id="UP001054945">
    <property type="component" value="Unassembled WGS sequence"/>
</dbReference>
<evidence type="ECO:0000313" key="2">
    <source>
        <dbReference type="Proteomes" id="UP001054945"/>
    </source>
</evidence>
<accession>A0AAV4XYX7</accession>
<name>A0AAV4XYX7_CAEEX</name>